<dbReference type="EMBL" id="VUNH01000003">
    <property type="protein sequence ID" value="MST55246.1"/>
    <property type="molecule type" value="Genomic_DNA"/>
</dbReference>
<evidence type="ECO:0000313" key="2">
    <source>
        <dbReference type="EMBL" id="MST55246.1"/>
    </source>
</evidence>
<dbReference type="AlphaFoldDB" id="A0A6L5YAD4"/>
<dbReference type="RefSeq" id="WP_154528343.1">
    <property type="nucleotide sequence ID" value="NZ_JAXDZJ010000206.1"/>
</dbReference>
<organism evidence="2 3">
    <name type="scientific">Pyramidobacter porci</name>
    <dbReference type="NCBI Taxonomy" id="2605789"/>
    <lineage>
        <taxon>Bacteria</taxon>
        <taxon>Thermotogati</taxon>
        <taxon>Synergistota</taxon>
        <taxon>Synergistia</taxon>
        <taxon>Synergistales</taxon>
        <taxon>Dethiosulfovibrionaceae</taxon>
        <taxon>Pyramidobacter</taxon>
    </lineage>
</organism>
<feature type="compositionally biased region" description="Basic and acidic residues" evidence="1">
    <location>
        <begin position="161"/>
        <end position="170"/>
    </location>
</feature>
<evidence type="ECO:0000256" key="1">
    <source>
        <dbReference type="SAM" id="MobiDB-lite"/>
    </source>
</evidence>
<proteinExistence type="predicted"/>
<dbReference type="Proteomes" id="UP000473699">
    <property type="component" value="Unassembled WGS sequence"/>
</dbReference>
<accession>A0A6L5YAD4</accession>
<reference evidence="2 3" key="1">
    <citation type="submission" date="2019-08" db="EMBL/GenBank/DDBJ databases">
        <title>In-depth cultivation of the pig gut microbiome towards novel bacterial diversity and tailored functional studies.</title>
        <authorList>
            <person name="Wylensek D."/>
            <person name="Hitch T.C.A."/>
            <person name="Clavel T."/>
        </authorList>
    </citation>
    <scope>NUCLEOTIDE SEQUENCE [LARGE SCALE GENOMIC DNA]</scope>
    <source>
        <strain evidence="2 3">SM-530-WT-4B</strain>
    </source>
</reference>
<feature type="compositionally biased region" description="Acidic residues" evidence="1">
    <location>
        <begin position="148"/>
        <end position="159"/>
    </location>
</feature>
<keyword evidence="3" id="KW-1185">Reference proteome</keyword>
<protein>
    <submittedName>
        <fullName evidence="2">Uncharacterized protein</fullName>
    </submittedName>
</protein>
<gene>
    <name evidence="2" type="ORF">FYJ74_04225</name>
</gene>
<feature type="compositionally biased region" description="Basic residues" evidence="1">
    <location>
        <begin position="118"/>
        <end position="130"/>
    </location>
</feature>
<sequence>MYSDYSTTKDLEESSYDCIEIELTEKEMRGEEGIKKALRVWVAKKWVENGITPNLDGYDNALERATQAAFDALRAADARQTGGVSETSGTSLLFDIHEALTQAAGRVRRARIRAYKYTRPVRRRERRSSSRSRSSFVAAPSHAGSDSGGDDGGSDDGDGQSDSHHVGTGHEARVNVVVDSQQNKSIEEPGIAARSDALAVAGFFVPFERAEVAA</sequence>
<feature type="region of interest" description="Disordered" evidence="1">
    <location>
        <begin position="118"/>
        <end position="170"/>
    </location>
</feature>
<name>A0A6L5YAD4_9BACT</name>
<evidence type="ECO:0000313" key="3">
    <source>
        <dbReference type="Proteomes" id="UP000473699"/>
    </source>
</evidence>
<comment type="caution">
    <text evidence="2">The sequence shown here is derived from an EMBL/GenBank/DDBJ whole genome shotgun (WGS) entry which is preliminary data.</text>
</comment>